<protein>
    <submittedName>
        <fullName evidence="2">Uncharacterized protein</fullName>
    </submittedName>
</protein>
<evidence type="ECO:0000313" key="3">
    <source>
        <dbReference type="Proteomes" id="UP000770661"/>
    </source>
</evidence>
<keyword evidence="3" id="KW-1185">Reference proteome</keyword>
<dbReference type="EMBL" id="JACEEZ010002090">
    <property type="protein sequence ID" value="KAG0728537.1"/>
    <property type="molecule type" value="Genomic_DNA"/>
</dbReference>
<gene>
    <name evidence="2" type="ORF">GWK47_032287</name>
</gene>
<name>A0A8J5D3W4_CHIOP</name>
<sequence>MACWEAASASRMPCCHEPLLANPRQRRVVVRRRPQQPSGESCPSNAINQNPDPSHLDPQHQDADRTIQWSSEPQQRHQTVVTPAYGTCVWGSRAFLLSRYTLHSSYPILEICD</sequence>
<evidence type="ECO:0000313" key="2">
    <source>
        <dbReference type="EMBL" id="KAG0728537.1"/>
    </source>
</evidence>
<feature type="compositionally biased region" description="Polar residues" evidence="1">
    <location>
        <begin position="67"/>
        <end position="78"/>
    </location>
</feature>
<evidence type="ECO:0000256" key="1">
    <source>
        <dbReference type="SAM" id="MobiDB-lite"/>
    </source>
</evidence>
<feature type="compositionally biased region" description="Basic and acidic residues" evidence="1">
    <location>
        <begin position="54"/>
        <end position="65"/>
    </location>
</feature>
<dbReference type="Proteomes" id="UP000770661">
    <property type="component" value="Unassembled WGS sequence"/>
</dbReference>
<comment type="caution">
    <text evidence="2">The sequence shown here is derived from an EMBL/GenBank/DDBJ whole genome shotgun (WGS) entry which is preliminary data.</text>
</comment>
<feature type="compositionally biased region" description="Polar residues" evidence="1">
    <location>
        <begin position="38"/>
        <end position="52"/>
    </location>
</feature>
<organism evidence="2 3">
    <name type="scientific">Chionoecetes opilio</name>
    <name type="common">Atlantic snow crab</name>
    <name type="synonym">Cancer opilio</name>
    <dbReference type="NCBI Taxonomy" id="41210"/>
    <lineage>
        <taxon>Eukaryota</taxon>
        <taxon>Metazoa</taxon>
        <taxon>Ecdysozoa</taxon>
        <taxon>Arthropoda</taxon>
        <taxon>Crustacea</taxon>
        <taxon>Multicrustacea</taxon>
        <taxon>Malacostraca</taxon>
        <taxon>Eumalacostraca</taxon>
        <taxon>Eucarida</taxon>
        <taxon>Decapoda</taxon>
        <taxon>Pleocyemata</taxon>
        <taxon>Brachyura</taxon>
        <taxon>Eubrachyura</taxon>
        <taxon>Majoidea</taxon>
        <taxon>Majidae</taxon>
        <taxon>Chionoecetes</taxon>
    </lineage>
</organism>
<feature type="region of interest" description="Disordered" evidence="1">
    <location>
        <begin position="26"/>
        <end position="78"/>
    </location>
</feature>
<proteinExistence type="predicted"/>
<reference evidence="2" key="1">
    <citation type="submission" date="2020-07" db="EMBL/GenBank/DDBJ databases">
        <title>The High-quality genome of the commercially important snow crab, Chionoecetes opilio.</title>
        <authorList>
            <person name="Jeong J.-H."/>
            <person name="Ryu S."/>
        </authorList>
    </citation>
    <scope>NUCLEOTIDE SEQUENCE</scope>
    <source>
        <strain evidence="2">MADBK_172401_WGS</strain>
        <tissue evidence="2">Digestive gland</tissue>
    </source>
</reference>
<dbReference type="AlphaFoldDB" id="A0A8J5D3W4"/>
<accession>A0A8J5D3W4</accession>